<dbReference type="InterPro" id="IPR027450">
    <property type="entry name" value="AlkB-like"/>
</dbReference>
<dbReference type="PANTHER" id="PTHR31212:SF4">
    <property type="entry name" value="ALPHA-KETOGLUTARATE-DEPENDENT DIOXYGENASE ALKB HOMOLOG 3"/>
    <property type="match status" value="1"/>
</dbReference>
<proteinExistence type="predicted"/>
<dbReference type="InterPro" id="IPR037151">
    <property type="entry name" value="AlkB-like_sf"/>
</dbReference>
<dbReference type="InterPro" id="IPR005123">
    <property type="entry name" value="Oxoglu/Fe-dep_dioxygenase_dom"/>
</dbReference>
<gene>
    <name evidence="2" type="ORF">PCOR1329_LOCUS2537</name>
</gene>
<dbReference type="Gene3D" id="2.60.120.590">
    <property type="entry name" value="Alpha-ketoglutarate-dependent dioxygenase AlkB-like"/>
    <property type="match status" value="1"/>
</dbReference>
<reference evidence="2" key="1">
    <citation type="submission" date="2023-10" db="EMBL/GenBank/DDBJ databases">
        <authorList>
            <person name="Chen Y."/>
            <person name="Shah S."/>
            <person name="Dougan E. K."/>
            <person name="Thang M."/>
            <person name="Chan C."/>
        </authorList>
    </citation>
    <scope>NUCLEOTIDE SEQUENCE [LARGE SCALE GENOMIC DNA]</scope>
</reference>
<evidence type="ECO:0000259" key="1">
    <source>
        <dbReference type="PROSITE" id="PS51471"/>
    </source>
</evidence>
<comment type="caution">
    <text evidence="2">The sequence shown here is derived from an EMBL/GenBank/DDBJ whole genome shotgun (WGS) entry which is preliminary data.</text>
</comment>
<sequence length="444" mass="49372">MVRVLDPVRHGRAIRDSVPFPSHVVTGKGTACIFDDCNLTCPNDQVVLKPGTKVKALSIGDGASLVDAASVGRGWICAERLKALPTLEAADCKCCGFSLPSNYFPRVSRDCLYEKGPAMCRLCESAVLVAMQRSAAVDSFLALAGGSDFKPWETFILANVGSFTVESSTCDYFGPHGQTCVDVCSAVAAVVAFQSWLWYVTCRTQKELTLRERPLRLIVGTRLKPVISDASTRSFSSYLSCPFSSEQLETWWCNASTRPCWEQPEVKGGALLPRYAAWYVRPGCSCAYDFSGTHWAPQDMPEWLLDIEDAVWKELVGPCDSDELVKPNSCLLNYYANGTHSVDWHADDEPIFEGTLRDCCIVSLSLGATRYFDMRRRRICGPQREQVRVKLNGGDIITMEGMLQKHWQHRVPREPGVDAPRINFTWRTIVAHRSEEGTRCPCSV</sequence>
<name>A0ABN9PHX9_9DINO</name>
<dbReference type="EMBL" id="CAUYUJ010000643">
    <property type="protein sequence ID" value="CAK0791732.1"/>
    <property type="molecule type" value="Genomic_DNA"/>
</dbReference>
<dbReference type="Proteomes" id="UP001189429">
    <property type="component" value="Unassembled WGS sequence"/>
</dbReference>
<accession>A0ABN9PHX9</accession>
<organism evidence="2 3">
    <name type="scientific">Prorocentrum cordatum</name>
    <dbReference type="NCBI Taxonomy" id="2364126"/>
    <lineage>
        <taxon>Eukaryota</taxon>
        <taxon>Sar</taxon>
        <taxon>Alveolata</taxon>
        <taxon>Dinophyceae</taxon>
        <taxon>Prorocentrales</taxon>
        <taxon>Prorocentraceae</taxon>
        <taxon>Prorocentrum</taxon>
    </lineage>
</organism>
<dbReference type="PROSITE" id="PS51471">
    <property type="entry name" value="FE2OG_OXY"/>
    <property type="match status" value="1"/>
</dbReference>
<keyword evidence="3" id="KW-1185">Reference proteome</keyword>
<dbReference type="SUPFAM" id="SSF51197">
    <property type="entry name" value="Clavaminate synthase-like"/>
    <property type="match status" value="1"/>
</dbReference>
<evidence type="ECO:0000313" key="2">
    <source>
        <dbReference type="EMBL" id="CAK0791732.1"/>
    </source>
</evidence>
<feature type="domain" description="Fe2OG dioxygenase" evidence="1">
    <location>
        <begin position="326"/>
        <end position="430"/>
    </location>
</feature>
<protein>
    <recommendedName>
        <fullName evidence="1">Fe2OG dioxygenase domain-containing protein</fullName>
    </recommendedName>
</protein>
<dbReference type="PANTHER" id="PTHR31212">
    <property type="entry name" value="ALPHA-KETOGLUTARATE-DEPENDENT DIOXYGENASE ALKB HOMOLOG 3"/>
    <property type="match status" value="1"/>
</dbReference>
<dbReference type="Pfam" id="PF13532">
    <property type="entry name" value="2OG-FeII_Oxy_2"/>
    <property type="match status" value="1"/>
</dbReference>
<evidence type="ECO:0000313" key="3">
    <source>
        <dbReference type="Proteomes" id="UP001189429"/>
    </source>
</evidence>
<dbReference type="InterPro" id="IPR032854">
    <property type="entry name" value="ALKBH3"/>
</dbReference>